<keyword evidence="6" id="KW-1185">Reference proteome</keyword>
<evidence type="ECO:0000256" key="1">
    <source>
        <dbReference type="ARBA" id="ARBA00022553"/>
    </source>
</evidence>
<evidence type="ECO:0000259" key="4">
    <source>
        <dbReference type="PROSITE" id="PS50105"/>
    </source>
</evidence>
<proteinExistence type="predicted"/>
<dbReference type="GO" id="GO:0015629">
    <property type="term" value="C:actin cytoskeleton"/>
    <property type="evidence" value="ECO:0007669"/>
    <property type="project" value="TreeGrafter"/>
</dbReference>
<dbReference type="InterPro" id="IPR043446">
    <property type="entry name" value="Neurabin-like"/>
</dbReference>
<dbReference type="OrthoDB" id="445896at2759"/>
<dbReference type="SMART" id="SM00454">
    <property type="entry name" value="SAM"/>
    <property type="match status" value="1"/>
</dbReference>
<accession>A0A8J4TMZ9</accession>
<dbReference type="InterPro" id="IPR013761">
    <property type="entry name" value="SAM/pointed_sf"/>
</dbReference>
<dbReference type="GO" id="GO:0051015">
    <property type="term" value="F:actin filament binding"/>
    <property type="evidence" value="ECO:0007669"/>
    <property type="project" value="TreeGrafter"/>
</dbReference>
<dbReference type="Pfam" id="PF07647">
    <property type="entry name" value="SAM_2"/>
    <property type="match status" value="1"/>
</dbReference>
<dbReference type="GO" id="GO:0031175">
    <property type="term" value="P:neuron projection development"/>
    <property type="evidence" value="ECO:0007669"/>
    <property type="project" value="TreeGrafter"/>
</dbReference>
<dbReference type="CDD" id="cd09512">
    <property type="entry name" value="SAM_Neurabin-like"/>
    <property type="match status" value="1"/>
</dbReference>
<dbReference type="Proteomes" id="UP000727407">
    <property type="component" value="Unassembled WGS sequence"/>
</dbReference>
<dbReference type="AlphaFoldDB" id="A0A8J4TMZ9"/>
<feature type="region of interest" description="Disordered" evidence="3">
    <location>
        <begin position="247"/>
        <end position="270"/>
    </location>
</feature>
<feature type="compositionally biased region" description="Basic and acidic residues" evidence="3">
    <location>
        <begin position="1"/>
        <end position="11"/>
    </location>
</feature>
<dbReference type="GO" id="GO:0007015">
    <property type="term" value="P:actin filament organization"/>
    <property type="evidence" value="ECO:0007669"/>
    <property type="project" value="TreeGrafter"/>
</dbReference>
<dbReference type="PANTHER" id="PTHR16154:SF24">
    <property type="entry name" value="NEURABIN-2"/>
    <property type="match status" value="1"/>
</dbReference>
<reference evidence="5" key="1">
    <citation type="submission" date="2020-07" db="EMBL/GenBank/DDBJ databases">
        <title>Clarias magur genome sequencing, assembly and annotation.</title>
        <authorList>
            <person name="Kushwaha B."/>
            <person name="Kumar R."/>
            <person name="Das P."/>
            <person name="Joshi C.G."/>
            <person name="Kumar D."/>
            <person name="Nagpure N.S."/>
            <person name="Pandey M."/>
            <person name="Agarwal S."/>
            <person name="Srivastava S."/>
            <person name="Singh M."/>
            <person name="Sahoo L."/>
            <person name="Jayasankar P."/>
            <person name="Meher P.K."/>
            <person name="Koringa P.G."/>
            <person name="Iquebal M.A."/>
            <person name="Das S.P."/>
            <person name="Bit A."/>
            <person name="Patnaik S."/>
            <person name="Patel N."/>
            <person name="Shah T.M."/>
            <person name="Hinsu A."/>
            <person name="Jena J.K."/>
        </authorList>
    </citation>
    <scope>NUCLEOTIDE SEQUENCE</scope>
    <source>
        <strain evidence="5">CIFAMagur01</strain>
        <tissue evidence="5">Testis</tissue>
    </source>
</reference>
<feature type="region of interest" description="Disordered" evidence="3">
    <location>
        <begin position="1"/>
        <end position="46"/>
    </location>
</feature>
<dbReference type="EMBL" id="QNUK01001100">
    <property type="protein sequence ID" value="KAF5887464.1"/>
    <property type="molecule type" value="Genomic_DNA"/>
</dbReference>
<dbReference type="SUPFAM" id="SSF47769">
    <property type="entry name" value="SAM/Pointed domain"/>
    <property type="match status" value="1"/>
</dbReference>
<gene>
    <name evidence="5" type="ORF">DAT39_022266</name>
</gene>
<dbReference type="InterPro" id="IPR001660">
    <property type="entry name" value="SAM"/>
</dbReference>
<feature type="region of interest" description="Disordered" evidence="3">
    <location>
        <begin position="108"/>
        <end position="174"/>
    </location>
</feature>
<dbReference type="FunFam" id="1.10.150.50:FF:000008">
    <property type="entry name" value="Neurabin-1 isoform 1-like protein"/>
    <property type="match status" value="1"/>
</dbReference>
<feature type="domain" description="SAM" evidence="4">
    <location>
        <begin position="179"/>
        <end position="242"/>
    </location>
</feature>
<dbReference type="PANTHER" id="PTHR16154">
    <property type="entry name" value="NEURABIN"/>
    <property type="match status" value="1"/>
</dbReference>
<keyword evidence="1" id="KW-0597">Phosphoprotein</keyword>
<evidence type="ECO:0000313" key="6">
    <source>
        <dbReference type="Proteomes" id="UP000727407"/>
    </source>
</evidence>
<feature type="compositionally biased region" description="Polar residues" evidence="3">
    <location>
        <begin position="122"/>
        <end position="135"/>
    </location>
</feature>
<evidence type="ECO:0000256" key="3">
    <source>
        <dbReference type="SAM" id="MobiDB-lite"/>
    </source>
</evidence>
<sequence>MRSVYERRRSCPETSPVHFRRSRRPDSEVLVSDDSQDDNLAESDSPTVVLDKKTKRRFLDLGVTLRRSYVRVKKDNAKRFSLGSRELCENSSRHSGSFVPFSWFSDSHRSSSTSSSPRMVTHSRSPSKSDSQESAFSDEFSPKSPLAPSESRASHHPYQTLSQSSDERADEPQCVARSWSTQQVCDWLRSLNMEQYVPEFRDKDVDGELLLQMDGTKLKALGVLNSSDRSVLKRRIKAIHTAAEKERKALDKLEKQREKQRKKDQEQRKS</sequence>
<evidence type="ECO:0000256" key="2">
    <source>
        <dbReference type="ARBA" id="ARBA00023054"/>
    </source>
</evidence>
<dbReference type="GO" id="GO:0014069">
    <property type="term" value="C:postsynaptic density"/>
    <property type="evidence" value="ECO:0007669"/>
    <property type="project" value="TreeGrafter"/>
</dbReference>
<comment type="caution">
    <text evidence="5">The sequence shown here is derived from an EMBL/GenBank/DDBJ whole genome shotgun (WGS) entry which is preliminary data.</text>
</comment>
<organism evidence="5 6">
    <name type="scientific">Clarias magur</name>
    <name type="common">Asian catfish</name>
    <name type="synonym">Macropteronotus magur</name>
    <dbReference type="NCBI Taxonomy" id="1594786"/>
    <lineage>
        <taxon>Eukaryota</taxon>
        <taxon>Metazoa</taxon>
        <taxon>Chordata</taxon>
        <taxon>Craniata</taxon>
        <taxon>Vertebrata</taxon>
        <taxon>Euteleostomi</taxon>
        <taxon>Actinopterygii</taxon>
        <taxon>Neopterygii</taxon>
        <taxon>Teleostei</taxon>
        <taxon>Ostariophysi</taxon>
        <taxon>Siluriformes</taxon>
        <taxon>Clariidae</taxon>
        <taxon>Clarias</taxon>
    </lineage>
</organism>
<evidence type="ECO:0000313" key="5">
    <source>
        <dbReference type="EMBL" id="KAF5887464.1"/>
    </source>
</evidence>
<dbReference type="GO" id="GO:0005737">
    <property type="term" value="C:cytoplasm"/>
    <property type="evidence" value="ECO:0007669"/>
    <property type="project" value="TreeGrafter"/>
</dbReference>
<protein>
    <submittedName>
        <fullName evidence="5">Sterile alpha motif domain-containing protein 14</fullName>
    </submittedName>
</protein>
<dbReference type="GO" id="GO:0019722">
    <property type="term" value="P:calcium-mediated signaling"/>
    <property type="evidence" value="ECO:0007669"/>
    <property type="project" value="TreeGrafter"/>
</dbReference>
<dbReference type="Gene3D" id="1.10.150.50">
    <property type="entry name" value="Transcription Factor, Ets-1"/>
    <property type="match status" value="1"/>
</dbReference>
<dbReference type="PROSITE" id="PS50105">
    <property type="entry name" value="SAM_DOMAIN"/>
    <property type="match status" value="1"/>
</dbReference>
<keyword evidence="2" id="KW-0175">Coiled coil</keyword>
<name>A0A8J4TMZ9_CLAMG</name>
<dbReference type="GO" id="GO:0030425">
    <property type="term" value="C:dendrite"/>
    <property type="evidence" value="ECO:0007669"/>
    <property type="project" value="TreeGrafter"/>
</dbReference>